<keyword evidence="2" id="KW-1185">Reference proteome</keyword>
<protein>
    <submittedName>
        <fullName evidence="1">Uncharacterized protein</fullName>
    </submittedName>
</protein>
<comment type="caution">
    <text evidence="1">The sequence shown here is derived from an EMBL/GenBank/DDBJ whole genome shotgun (WGS) entry which is preliminary data.</text>
</comment>
<dbReference type="EMBL" id="LWMH01000001">
    <property type="protein sequence ID" value="KZS45306.1"/>
    <property type="molecule type" value="Genomic_DNA"/>
</dbReference>
<proteinExistence type="predicted"/>
<evidence type="ECO:0000313" key="1">
    <source>
        <dbReference type="EMBL" id="KZS45306.1"/>
    </source>
</evidence>
<reference evidence="1" key="1">
    <citation type="journal article" date="2016" name="Genome Announc.">
        <title>Draft genomes of two strains of Paenibacillus glucanolyticus with capability to degrade lignocellulose.</title>
        <authorList>
            <person name="Mathews S.L."/>
            <person name="Pawlak J."/>
            <person name="Grunden A.M."/>
        </authorList>
    </citation>
    <scope>NUCLEOTIDE SEQUENCE [LARGE SCALE GENOMIC DNA]</scope>
    <source>
        <strain evidence="1">SLM1</strain>
    </source>
</reference>
<sequence length="89" mass="10128">MTQVVHTIAEIGSFLSLKRFESAFKEVGFQYCEACAAGVRFFKTLRLDEARDVRCAAGSLGTLHRKARLNSRFDAEWLLDSLRDPKRAF</sequence>
<dbReference type="RefSeq" id="WP_063477733.1">
    <property type="nucleotide sequence ID" value="NZ_CP147845.1"/>
</dbReference>
<name>A0A163H432_9BACL</name>
<organism evidence="1 2">
    <name type="scientific">Paenibacillus glucanolyticus</name>
    <dbReference type="NCBI Taxonomy" id="59843"/>
    <lineage>
        <taxon>Bacteria</taxon>
        <taxon>Bacillati</taxon>
        <taxon>Bacillota</taxon>
        <taxon>Bacilli</taxon>
        <taxon>Bacillales</taxon>
        <taxon>Paenibacillaceae</taxon>
        <taxon>Paenibacillus</taxon>
    </lineage>
</organism>
<gene>
    <name evidence="1" type="ORF">AWU65_04840</name>
</gene>
<dbReference type="AlphaFoldDB" id="A0A163H432"/>
<accession>A0A163H432</accession>
<dbReference type="GeneID" id="97553447"/>
<dbReference type="Proteomes" id="UP000076796">
    <property type="component" value="Unassembled WGS sequence"/>
</dbReference>
<evidence type="ECO:0000313" key="2">
    <source>
        <dbReference type="Proteomes" id="UP000076796"/>
    </source>
</evidence>